<protein>
    <recommendedName>
        <fullName evidence="1">DUF6973 domain-containing protein</fullName>
    </recommendedName>
</protein>
<keyword evidence="3" id="KW-1185">Reference proteome</keyword>
<evidence type="ECO:0000313" key="3">
    <source>
        <dbReference type="Proteomes" id="UP000252081"/>
    </source>
</evidence>
<evidence type="ECO:0000313" key="2">
    <source>
        <dbReference type="EMBL" id="RBQ07842.1"/>
    </source>
</evidence>
<dbReference type="RefSeq" id="WP_113948601.1">
    <property type="nucleotide sequence ID" value="NZ_QNQU01000007.1"/>
</dbReference>
<name>A0A366L3X2_9SPHI</name>
<organism evidence="2 3">
    <name type="scientific">Pedobacter miscanthi</name>
    <dbReference type="NCBI Taxonomy" id="2259170"/>
    <lineage>
        <taxon>Bacteria</taxon>
        <taxon>Pseudomonadati</taxon>
        <taxon>Bacteroidota</taxon>
        <taxon>Sphingobacteriia</taxon>
        <taxon>Sphingobacteriales</taxon>
        <taxon>Sphingobacteriaceae</taxon>
        <taxon>Pedobacter</taxon>
    </lineage>
</organism>
<comment type="caution">
    <text evidence="2">The sequence shown here is derived from an EMBL/GenBank/DDBJ whole genome shotgun (WGS) entry which is preliminary data.</text>
</comment>
<evidence type="ECO:0000259" key="1">
    <source>
        <dbReference type="Pfam" id="PF22322"/>
    </source>
</evidence>
<accession>A0A366L3X2</accession>
<reference evidence="2 3" key="1">
    <citation type="submission" date="2018-07" db="EMBL/GenBank/DDBJ databases">
        <title>A draft genome of a endophytic bacteria, a new species of Pedobacter.</title>
        <authorList>
            <person name="Zhang Z.D."/>
            <person name="Chen Z.J."/>
        </authorList>
    </citation>
    <scope>NUCLEOTIDE SEQUENCE [LARGE SCALE GENOMIC DNA]</scope>
    <source>
        <strain evidence="2 3">RS10</strain>
    </source>
</reference>
<sequence>MKKTKQIMAFEQLEAEMEMIERNQLISFKGGGDPTGVIIDPSGNIDAETLWSIAHPIAALSFSGNAYTAQNLAATLFSGNAESLWNGAGDAFRHAYWSALNARSQNATLAGDFGLAHENSSPDNPVAERNMDIRNNNYGIALAAAHPTWTEAQLRSNIFKAAVSGLLVTLR</sequence>
<dbReference type="Pfam" id="PF22322">
    <property type="entry name" value="DUF6973"/>
    <property type="match status" value="1"/>
</dbReference>
<feature type="domain" description="DUF6973" evidence="1">
    <location>
        <begin position="51"/>
        <end position="160"/>
    </location>
</feature>
<dbReference type="EMBL" id="QNQU01000007">
    <property type="protein sequence ID" value="RBQ07842.1"/>
    <property type="molecule type" value="Genomic_DNA"/>
</dbReference>
<dbReference type="AlphaFoldDB" id="A0A366L3X2"/>
<gene>
    <name evidence="2" type="ORF">DRW42_09565</name>
</gene>
<dbReference type="OrthoDB" id="1496068at2"/>
<dbReference type="Proteomes" id="UP000252081">
    <property type="component" value="Unassembled WGS sequence"/>
</dbReference>
<dbReference type="InterPro" id="IPR054246">
    <property type="entry name" value="DUF6973"/>
</dbReference>
<proteinExistence type="predicted"/>